<dbReference type="Proteomes" id="UP000509458">
    <property type="component" value="Chromosome"/>
</dbReference>
<dbReference type="RefSeq" id="WP_179984585.1">
    <property type="nucleotide sequence ID" value="NZ_LR812090.1"/>
</dbReference>
<dbReference type="Gene3D" id="3.40.50.2000">
    <property type="entry name" value="Glycogen Phosphorylase B"/>
    <property type="match status" value="2"/>
</dbReference>
<dbReference type="SUPFAM" id="SSF53756">
    <property type="entry name" value="UDP-Glycosyltransferase/glycogen phosphorylase"/>
    <property type="match status" value="1"/>
</dbReference>
<dbReference type="PANTHER" id="PTHR12526:SF595">
    <property type="entry name" value="BLL5217 PROTEIN"/>
    <property type="match status" value="1"/>
</dbReference>
<evidence type="ECO:0000259" key="1">
    <source>
        <dbReference type="Pfam" id="PF00534"/>
    </source>
</evidence>
<dbReference type="Pfam" id="PF00534">
    <property type="entry name" value="Glycos_transf_1"/>
    <property type="match status" value="1"/>
</dbReference>
<name>A0A6T9Y4X6_ALTMA</name>
<feature type="domain" description="Glycosyltransferase subfamily 4-like N-terminal" evidence="2">
    <location>
        <begin position="18"/>
        <end position="167"/>
    </location>
</feature>
<dbReference type="PANTHER" id="PTHR12526">
    <property type="entry name" value="GLYCOSYLTRANSFERASE"/>
    <property type="match status" value="1"/>
</dbReference>
<dbReference type="GO" id="GO:1901135">
    <property type="term" value="P:carbohydrate derivative metabolic process"/>
    <property type="evidence" value="ECO:0007669"/>
    <property type="project" value="UniProtKB-ARBA"/>
</dbReference>
<dbReference type="InterPro" id="IPR028098">
    <property type="entry name" value="Glyco_trans_4-like_N"/>
</dbReference>
<proteinExistence type="predicted"/>
<keyword evidence="3" id="KW-0328">Glycosyltransferase</keyword>
<keyword evidence="3" id="KW-0808">Transferase</keyword>
<feature type="domain" description="Glycosyl transferase family 1" evidence="1">
    <location>
        <begin position="170"/>
        <end position="312"/>
    </location>
</feature>
<accession>A0A6T9Y4X6</accession>
<dbReference type="AlphaFoldDB" id="A0A6T9Y4X6"/>
<sequence>MKIAIIAHPRFPIKSPFPGGLEAFIASLVPQYSAHAEVTVYAHPGSQIQSPAKLVTFPFDTEAHKQYPELIENDFLLKVMNDIRLKGFDAVHNNAISPIPTVWACKYDIPMLTTLHTPPYSRLKASAELSSLSPFVHYNAVSYSVAEAWQPYINDTIDVIYNGIELSQWEGKKQTKDQLFSFGRIVPSKGFDLAIKAANLVGIELNIAGPIYDQNYFDDKISPFLGKAVNYLGHLNHMELQSQLKKSRAAIFGVRWDEPFGLSTVEAMATGTPVAAFNRGAFPEVVSKEGGALARGNNVESLAEAISASLDKHSQDVIHRAHRFPLDAMCSAYLDKLARVS</sequence>
<dbReference type="EMBL" id="LR812090">
    <property type="protein sequence ID" value="CAB9495364.1"/>
    <property type="molecule type" value="Genomic_DNA"/>
</dbReference>
<dbReference type="InterPro" id="IPR001296">
    <property type="entry name" value="Glyco_trans_1"/>
</dbReference>
<evidence type="ECO:0000259" key="2">
    <source>
        <dbReference type="Pfam" id="PF13439"/>
    </source>
</evidence>
<protein>
    <submittedName>
        <fullName evidence="3">Glycosyltransferase, family GT4</fullName>
        <ecNumber evidence="3">2.4.1.-</ecNumber>
    </submittedName>
</protein>
<reference evidence="3 4" key="1">
    <citation type="submission" date="2020-06" db="EMBL/GenBank/DDBJ databases">
        <authorList>
            <person name="Duchaud E."/>
        </authorList>
    </citation>
    <scope>NUCLEOTIDE SEQUENCE [LARGE SCALE GENOMIC DNA]</scope>
    <source>
        <strain evidence="3">Alteromonas fortis</strain>
    </source>
</reference>
<dbReference type="GO" id="GO:0016757">
    <property type="term" value="F:glycosyltransferase activity"/>
    <property type="evidence" value="ECO:0007669"/>
    <property type="project" value="UniProtKB-KW"/>
</dbReference>
<dbReference type="EC" id="2.4.1.-" evidence="3"/>
<evidence type="ECO:0000313" key="4">
    <source>
        <dbReference type="Proteomes" id="UP000509458"/>
    </source>
</evidence>
<evidence type="ECO:0000313" key="3">
    <source>
        <dbReference type="EMBL" id="CAB9495364.1"/>
    </source>
</evidence>
<dbReference type="Pfam" id="PF13439">
    <property type="entry name" value="Glyco_transf_4"/>
    <property type="match status" value="1"/>
</dbReference>
<gene>
    <name evidence="3" type="ORF">ALFOR1_50046</name>
</gene>
<organism evidence="3 4">
    <name type="scientific">Alteromonas macleodii</name>
    <name type="common">Pseudoalteromonas macleodii</name>
    <dbReference type="NCBI Taxonomy" id="28108"/>
    <lineage>
        <taxon>Bacteria</taxon>
        <taxon>Pseudomonadati</taxon>
        <taxon>Pseudomonadota</taxon>
        <taxon>Gammaproteobacteria</taxon>
        <taxon>Alteromonadales</taxon>
        <taxon>Alteromonadaceae</taxon>
        <taxon>Alteromonas/Salinimonas group</taxon>
        <taxon>Alteromonas</taxon>
    </lineage>
</organism>